<evidence type="ECO:0000313" key="2">
    <source>
        <dbReference type="Proteomes" id="UP000198598"/>
    </source>
</evidence>
<dbReference type="Proteomes" id="UP000198598">
    <property type="component" value="Unassembled WGS sequence"/>
</dbReference>
<organism evidence="1 2">
    <name type="scientific">Spirosoma endophyticum</name>
    <dbReference type="NCBI Taxonomy" id="662367"/>
    <lineage>
        <taxon>Bacteria</taxon>
        <taxon>Pseudomonadati</taxon>
        <taxon>Bacteroidota</taxon>
        <taxon>Cytophagia</taxon>
        <taxon>Cytophagales</taxon>
        <taxon>Cytophagaceae</taxon>
        <taxon>Spirosoma</taxon>
    </lineage>
</organism>
<reference evidence="1 2" key="1">
    <citation type="submission" date="2016-10" db="EMBL/GenBank/DDBJ databases">
        <authorList>
            <person name="de Groot N.N."/>
        </authorList>
    </citation>
    <scope>NUCLEOTIDE SEQUENCE [LARGE SCALE GENOMIC DNA]</scope>
    <source>
        <strain evidence="1 2">DSM 26130</strain>
    </source>
</reference>
<proteinExistence type="predicted"/>
<dbReference type="AlphaFoldDB" id="A0A1I1TYE5"/>
<accession>A0A1I1TYE5</accession>
<protein>
    <submittedName>
        <fullName evidence="1">Uncharacterized protein</fullName>
    </submittedName>
</protein>
<evidence type="ECO:0000313" key="1">
    <source>
        <dbReference type="EMBL" id="SFD62328.1"/>
    </source>
</evidence>
<name>A0A1I1TYE5_9BACT</name>
<dbReference type="STRING" id="662367.SAMN05216167_1062"/>
<sequence>MARLVMNYIQHYHQLPLRGVYIDHRLAYFTSLERSWRQQTTVPIVHFMHSQLSRLLAEGLAQSADEQDLAGSS</sequence>
<gene>
    <name evidence="1" type="ORF">SAMN05216167_1062</name>
</gene>
<keyword evidence="2" id="KW-1185">Reference proteome</keyword>
<dbReference type="EMBL" id="FOLQ01000006">
    <property type="protein sequence ID" value="SFD62328.1"/>
    <property type="molecule type" value="Genomic_DNA"/>
</dbReference>